<name>A0AAF3F9U0_9BILA</name>
<dbReference type="InterPro" id="IPR013083">
    <property type="entry name" value="Znf_RING/FYVE/PHD"/>
</dbReference>
<evidence type="ECO:0000259" key="4">
    <source>
        <dbReference type="PROSITE" id="PS50089"/>
    </source>
</evidence>
<evidence type="ECO:0000256" key="3">
    <source>
        <dbReference type="PROSITE-ProRule" id="PRU00175"/>
    </source>
</evidence>
<keyword evidence="2" id="KW-0862">Zinc</keyword>
<sequence>MRVIKKAVRNSTFLTKSAKNIPKLAVEMKLKSLRCPLCIEYFIPSYKDPKCPVITKCGILLCLQCLKNEPDKTKRSFPCKSNCADCLSEVAPAHFLFGILNEILNCVNGIEGFLSTPIAYRAKIQRQMECEICHDGYEMEKSDKMPHPLDCGHTFCYRCCLELSQITIRPSAFFQIADKESCNFHYSQIDSFKFKSQHKLYLYTIQVVNQNLGGQKKKIYVTVKQEEKVIRKIAAMVAGPGPINFPLIVPVELTPQTIYTIGFELEENGGINHNGSFLGSQTVDGNKYEISFSDYGHKNLTQGWHSFVLIVGKERFNSYFNAPKTKGLELLIDECFLPDYNPKSEIINCPLCSKVSDFIPIIDSNHPKEHCLKEFMIEFEDLLQKAKMLSCECGKSVDVDDLLTCITCKAGESNTKSVPICAKCFVANHNGHHFEPAAKQEILSMNNQMSSFLQMNLKTYEVIIPTLSEKVAELLEAIPKNCEDFEEKMQANVSYEKAFEKVAECRELAKNYETICEDFVPHLRGLEKKLQQIVVSVEKLKTLAPESSK</sequence>
<dbReference type="PROSITE" id="PS50089">
    <property type="entry name" value="ZF_RING_2"/>
    <property type="match status" value="1"/>
</dbReference>
<dbReference type="InterPro" id="IPR047153">
    <property type="entry name" value="TRIM45/56/19-like"/>
</dbReference>
<protein>
    <recommendedName>
        <fullName evidence="4">RING-type domain-containing protein</fullName>
    </recommendedName>
</protein>
<reference evidence="6" key="1">
    <citation type="submission" date="2024-02" db="UniProtKB">
        <authorList>
            <consortium name="WormBaseParasite"/>
        </authorList>
    </citation>
    <scope>IDENTIFICATION</scope>
</reference>
<keyword evidence="1 3" id="KW-0863">Zinc-finger</keyword>
<dbReference type="GO" id="GO:0008270">
    <property type="term" value="F:zinc ion binding"/>
    <property type="evidence" value="ECO:0007669"/>
    <property type="project" value="UniProtKB-KW"/>
</dbReference>
<evidence type="ECO:0000313" key="5">
    <source>
        <dbReference type="Proteomes" id="UP000887575"/>
    </source>
</evidence>
<dbReference type="Proteomes" id="UP000887575">
    <property type="component" value="Unassembled WGS sequence"/>
</dbReference>
<feature type="domain" description="RING-type" evidence="4">
    <location>
        <begin position="130"/>
        <end position="185"/>
    </location>
</feature>
<dbReference type="AlphaFoldDB" id="A0AAF3F9U0"/>
<dbReference type="PANTHER" id="PTHR25462">
    <property type="entry name" value="BONUS, ISOFORM C-RELATED"/>
    <property type="match status" value="1"/>
</dbReference>
<accession>A0AAF3F9U0</accession>
<evidence type="ECO:0000256" key="1">
    <source>
        <dbReference type="ARBA" id="ARBA00022771"/>
    </source>
</evidence>
<dbReference type="SMART" id="SM00184">
    <property type="entry name" value="RING"/>
    <property type="match status" value="2"/>
</dbReference>
<dbReference type="PANTHER" id="PTHR25462:SF291">
    <property type="entry name" value="E3 UBIQUITIN-PROTEIN LIGASE TRIM45"/>
    <property type="match status" value="1"/>
</dbReference>
<keyword evidence="1 3" id="KW-0479">Metal-binding</keyword>
<dbReference type="WBParaSite" id="MBELARI_LOCUS2671">
    <property type="protein sequence ID" value="MBELARI_LOCUS2671"/>
    <property type="gene ID" value="MBELARI_LOCUS2671"/>
</dbReference>
<proteinExistence type="predicted"/>
<organism evidence="5 6">
    <name type="scientific">Mesorhabditis belari</name>
    <dbReference type="NCBI Taxonomy" id="2138241"/>
    <lineage>
        <taxon>Eukaryota</taxon>
        <taxon>Metazoa</taxon>
        <taxon>Ecdysozoa</taxon>
        <taxon>Nematoda</taxon>
        <taxon>Chromadorea</taxon>
        <taxon>Rhabditida</taxon>
        <taxon>Rhabditina</taxon>
        <taxon>Rhabditomorpha</taxon>
        <taxon>Rhabditoidea</taxon>
        <taxon>Rhabditidae</taxon>
        <taxon>Mesorhabditinae</taxon>
        <taxon>Mesorhabditis</taxon>
    </lineage>
</organism>
<dbReference type="InterPro" id="IPR001841">
    <property type="entry name" value="Znf_RING"/>
</dbReference>
<keyword evidence="5" id="KW-1185">Reference proteome</keyword>
<dbReference type="GO" id="GO:0061630">
    <property type="term" value="F:ubiquitin protein ligase activity"/>
    <property type="evidence" value="ECO:0007669"/>
    <property type="project" value="TreeGrafter"/>
</dbReference>
<dbReference type="Gene3D" id="3.30.40.10">
    <property type="entry name" value="Zinc/RING finger domain, C3HC4 (zinc finger)"/>
    <property type="match status" value="1"/>
</dbReference>
<dbReference type="SUPFAM" id="SSF57850">
    <property type="entry name" value="RING/U-box"/>
    <property type="match status" value="1"/>
</dbReference>
<evidence type="ECO:0000256" key="2">
    <source>
        <dbReference type="ARBA" id="ARBA00022833"/>
    </source>
</evidence>
<evidence type="ECO:0000313" key="6">
    <source>
        <dbReference type="WBParaSite" id="MBELARI_LOCUS2671"/>
    </source>
</evidence>